<evidence type="ECO:0000313" key="2">
    <source>
        <dbReference type="Proteomes" id="UP000298595"/>
    </source>
</evidence>
<dbReference type="SUPFAM" id="SSF159865">
    <property type="entry name" value="XkdW-like"/>
    <property type="match status" value="1"/>
</dbReference>
<proteinExistence type="predicted"/>
<dbReference type="Proteomes" id="UP000298595">
    <property type="component" value="Plasmid p1"/>
</dbReference>
<reference evidence="1 2" key="1">
    <citation type="submission" date="2018-09" db="EMBL/GenBank/DDBJ databases">
        <title>Whole genome based analysis of evolution and adaptive divergence in Indian and Brazilian strains of Azospirillum brasilense.</title>
        <authorList>
            <person name="Singh C."/>
            <person name="Tripathi A.K."/>
        </authorList>
    </citation>
    <scope>NUCLEOTIDE SEQUENCE [LARGE SCALE GENOMIC DNA]</scope>
    <source>
        <strain evidence="1 2">MTCC4035</strain>
        <plasmid evidence="1 2">p1</plasmid>
    </source>
</reference>
<keyword evidence="1" id="KW-0614">Plasmid</keyword>
<name>A0A4D8PH99_9PROT</name>
<geneLocation type="plasmid" evidence="1 2">
    <name>p1</name>
</geneLocation>
<evidence type="ECO:0000313" key="1">
    <source>
        <dbReference type="EMBL" id="QCN96650.1"/>
    </source>
</evidence>
<dbReference type="InterPro" id="IPR035950">
    <property type="entry name" value="XkdW-like_sf"/>
</dbReference>
<dbReference type="AlphaFoldDB" id="A0A4D8PH99"/>
<sequence>MPPDDHPLEIAVAVPTPTGAAVRLRRAIDLEDLVVWTIRTQKADRDRVSLHAVEMAAAVAIRRGHRPTGGFDSPGGWGVDSCVRVAEIGLAGTRVDGGGQIRGVAPRLHPDAEAVMVAIDRAFGHLKGWRRLVLDQAREGGRPCWDLGGQRFVPVRNTAPQGGGRRHVVVSEWETVPPLSAVARRMIARGVGILDSRGRRKFQQAEPGFTYRTLDDGSRQVVVRWSAVELSPSNAEIREAREDYAAWHAGMMRVLGAVVDLPLRDYRVTGFAAPATPWLSGWDT</sequence>
<protein>
    <submittedName>
        <fullName evidence="1">Uncharacterized protein</fullName>
    </submittedName>
</protein>
<dbReference type="EMBL" id="CP032322">
    <property type="protein sequence ID" value="QCN96650.1"/>
    <property type="molecule type" value="Genomic_DNA"/>
</dbReference>
<organism evidence="1 2">
    <name type="scientific">Azospirillum argentinense</name>
    <dbReference type="NCBI Taxonomy" id="2970906"/>
    <lineage>
        <taxon>Bacteria</taxon>
        <taxon>Pseudomonadati</taxon>
        <taxon>Pseudomonadota</taxon>
        <taxon>Alphaproteobacteria</taxon>
        <taxon>Rhodospirillales</taxon>
        <taxon>Azospirillaceae</taxon>
        <taxon>Azospirillum</taxon>
    </lineage>
</organism>
<dbReference type="KEGG" id="aare:D3093_15005"/>
<accession>A0A4D8PH99</accession>
<gene>
    <name evidence="1" type="ORF">D3093_15005</name>
</gene>